<gene>
    <name evidence="7" type="ORF">CAUJ_LOCUS1537</name>
</gene>
<dbReference type="GO" id="GO:0016020">
    <property type="term" value="C:membrane"/>
    <property type="evidence" value="ECO:0007669"/>
    <property type="project" value="UniProtKB-SubCell"/>
</dbReference>
<dbReference type="InterPro" id="IPR000609">
    <property type="entry name" value="7TM_GPCR_serpentine_rcpt_Srg"/>
</dbReference>
<evidence type="ECO:0000256" key="1">
    <source>
        <dbReference type="ARBA" id="ARBA00004141"/>
    </source>
</evidence>
<keyword evidence="3 6" id="KW-0812">Transmembrane</keyword>
<feature type="transmembrane region" description="Helical" evidence="6">
    <location>
        <begin position="194"/>
        <end position="218"/>
    </location>
</feature>
<evidence type="ECO:0000313" key="8">
    <source>
        <dbReference type="Proteomes" id="UP000835052"/>
    </source>
</evidence>
<evidence type="ECO:0000256" key="5">
    <source>
        <dbReference type="ARBA" id="ARBA00023136"/>
    </source>
</evidence>
<protein>
    <recommendedName>
        <fullName evidence="6">Serpentine receptor class gamma</fullName>
    </recommendedName>
</protein>
<feature type="transmembrane region" description="Helical" evidence="6">
    <location>
        <begin position="37"/>
        <end position="55"/>
    </location>
</feature>
<feature type="transmembrane region" description="Helical" evidence="6">
    <location>
        <begin position="147"/>
        <end position="166"/>
    </location>
</feature>
<evidence type="ECO:0000313" key="7">
    <source>
        <dbReference type="EMBL" id="CAD6185618.1"/>
    </source>
</evidence>
<dbReference type="Gene3D" id="1.20.1070.10">
    <property type="entry name" value="Rhodopsin 7-helix transmembrane proteins"/>
    <property type="match status" value="1"/>
</dbReference>
<feature type="transmembrane region" description="Helical" evidence="6">
    <location>
        <begin position="234"/>
        <end position="252"/>
    </location>
</feature>
<comment type="caution">
    <text evidence="6">Lacks conserved residue(s) required for the propagation of feature annotation.</text>
</comment>
<feature type="transmembrane region" description="Helical" evidence="6">
    <location>
        <begin position="67"/>
        <end position="94"/>
    </location>
</feature>
<dbReference type="GO" id="GO:0007606">
    <property type="term" value="P:sensory perception of chemical stimulus"/>
    <property type="evidence" value="ECO:0007669"/>
    <property type="project" value="UniProtKB-UniRule"/>
</dbReference>
<keyword evidence="8" id="KW-1185">Reference proteome</keyword>
<keyword evidence="4 6" id="KW-1133">Transmembrane helix</keyword>
<proteinExistence type="inferred from homology"/>
<name>A0A8S1GS61_9PELO</name>
<evidence type="ECO:0000256" key="4">
    <source>
        <dbReference type="ARBA" id="ARBA00022989"/>
    </source>
</evidence>
<dbReference type="SUPFAM" id="SSF81321">
    <property type="entry name" value="Family A G protein-coupled receptor-like"/>
    <property type="match status" value="1"/>
</dbReference>
<evidence type="ECO:0000256" key="3">
    <source>
        <dbReference type="ARBA" id="ARBA00022692"/>
    </source>
</evidence>
<dbReference type="Proteomes" id="UP000835052">
    <property type="component" value="Unassembled WGS sequence"/>
</dbReference>
<organism evidence="7 8">
    <name type="scientific">Caenorhabditis auriculariae</name>
    <dbReference type="NCBI Taxonomy" id="2777116"/>
    <lineage>
        <taxon>Eukaryota</taxon>
        <taxon>Metazoa</taxon>
        <taxon>Ecdysozoa</taxon>
        <taxon>Nematoda</taxon>
        <taxon>Chromadorea</taxon>
        <taxon>Rhabditida</taxon>
        <taxon>Rhabditina</taxon>
        <taxon>Rhabditomorpha</taxon>
        <taxon>Rhabditoidea</taxon>
        <taxon>Rhabditidae</taxon>
        <taxon>Peloderinae</taxon>
        <taxon>Caenorhabditis</taxon>
    </lineage>
</organism>
<dbReference type="OrthoDB" id="5874692at2759"/>
<evidence type="ECO:0000256" key="6">
    <source>
        <dbReference type="RuleBase" id="RU280813"/>
    </source>
</evidence>
<dbReference type="PANTHER" id="PTHR38622:SF3">
    <property type="entry name" value="SERPENTINE RECEPTOR, CLASS T"/>
    <property type="match status" value="1"/>
</dbReference>
<comment type="similarity">
    <text evidence="2 6">Belongs to the nematode receptor-like protein srg family.</text>
</comment>
<accession>A0A8S1GS61</accession>
<dbReference type="GO" id="GO:0004888">
    <property type="term" value="F:transmembrane signaling receptor activity"/>
    <property type="evidence" value="ECO:0007669"/>
    <property type="project" value="InterPro"/>
</dbReference>
<dbReference type="AlphaFoldDB" id="A0A8S1GS61"/>
<comment type="subcellular location">
    <subcellularLocation>
        <location evidence="1">Membrane</location>
        <topology evidence="1">Multi-pass membrane protein</topology>
    </subcellularLocation>
</comment>
<sequence length="332" mass="37838">MATIGTVMLVATTTSAPASSASPARVYHWQYLRSPENYVYLVFIINYIFIIGVVLKSKKNYSRSAFFMIFVASGVFDIMLALSTIGNNLYTYIGFGDDYWFLLMFMKSLSGTNWYTHLWGSFLMSLNQLSALMYPTKFSLVWTRKKTAGYLAFGFIGSFVLDYHLFLNPAKFQIGPDGFAYYKGRVYSLGLTRWVSMSITGLYVLLNGAVSVTTMVLIRYKTSSDIRKLIQEKSLVFFACLSTLLTLLELIYDCLVEVYGDFTEENANVVLLFIYNNFSYYFFFLAVQNGVTIIIFSKTLRDELLSLVVRKKSQELPSSTIFIVAKSQENKQ</sequence>
<keyword evidence="5 6" id="KW-0472">Membrane</keyword>
<dbReference type="PANTHER" id="PTHR38622">
    <property type="entry name" value="PROTEIN CBG07046"/>
    <property type="match status" value="1"/>
</dbReference>
<evidence type="ECO:0000256" key="2">
    <source>
        <dbReference type="ARBA" id="ARBA00005692"/>
    </source>
</evidence>
<reference evidence="7" key="1">
    <citation type="submission" date="2020-10" db="EMBL/GenBank/DDBJ databases">
        <authorList>
            <person name="Kikuchi T."/>
        </authorList>
    </citation>
    <scope>NUCLEOTIDE SEQUENCE</scope>
    <source>
        <strain evidence="7">NKZ352</strain>
    </source>
</reference>
<comment type="caution">
    <text evidence="7">The sequence shown here is derived from an EMBL/GenBank/DDBJ whole genome shotgun (WGS) entry which is preliminary data.</text>
</comment>
<dbReference type="EMBL" id="CAJGYM010000003">
    <property type="protein sequence ID" value="CAD6185618.1"/>
    <property type="molecule type" value="Genomic_DNA"/>
</dbReference>
<dbReference type="Pfam" id="PF02118">
    <property type="entry name" value="Srg"/>
    <property type="match status" value="1"/>
</dbReference>
<feature type="transmembrane region" description="Helical" evidence="6">
    <location>
        <begin position="278"/>
        <end position="296"/>
    </location>
</feature>